<sequence length="227" mass="24344">MSPTGEDGMTRRVEAVDWSVYLVTDSRCGEGRPLLQVVEAALRGGIGVVQYREKQAATRTMVREAEALRELCEAYGASFFVNDRIDVALAVDAHGVHLGQDDMPVPMARRLLGPERIIGVTVHNAEEIRRAQAQGADVLSIAPVFATSTKPDHQTPLGIQGLRKLAGLCERPVVAIAGITLENAADVIRAGVDGVCVVSAVMAAPDPETAARELRRRVEEARAARMG</sequence>
<feature type="binding site" evidence="10">
    <location>
        <begin position="50"/>
        <end position="54"/>
    </location>
    <ligand>
        <name>4-amino-2-methyl-5-(diphosphooxymethyl)pyrimidine</name>
        <dbReference type="ChEBI" id="CHEBI:57841"/>
    </ligand>
</feature>
<dbReference type="GO" id="GO:0000287">
    <property type="term" value="F:magnesium ion binding"/>
    <property type="evidence" value="ECO:0007669"/>
    <property type="project" value="UniProtKB-UniRule"/>
</dbReference>
<dbReference type="UniPathway" id="UPA00060">
    <property type="reaction ID" value="UER00141"/>
</dbReference>
<keyword evidence="6 10" id="KW-0784">Thiamine biosynthesis</keyword>
<dbReference type="Proteomes" id="UP000184076">
    <property type="component" value="Unassembled WGS sequence"/>
</dbReference>
<evidence type="ECO:0000256" key="4">
    <source>
        <dbReference type="ARBA" id="ARBA00022723"/>
    </source>
</evidence>
<dbReference type="Pfam" id="PF02581">
    <property type="entry name" value="TMP-TENI"/>
    <property type="match status" value="1"/>
</dbReference>
<comment type="catalytic activity">
    <reaction evidence="7 10 11">
        <text>4-methyl-5-(2-phosphooxyethyl)-thiazole + 4-amino-2-methyl-5-(diphosphooxymethyl)pyrimidine + H(+) = thiamine phosphate + diphosphate</text>
        <dbReference type="Rhea" id="RHEA:22328"/>
        <dbReference type="ChEBI" id="CHEBI:15378"/>
        <dbReference type="ChEBI" id="CHEBI:33019"/>
        <dbReference type="ChEBI" id="CHEBI:37575"/>
        <dbReference type="ChEBI" id="CHEBI:57841"/>
        <dbReference type="ChEBI" id="CHEBI:58296"/>
        <dbReference type="EC" id="2.5.1.3"/>
    </reaction>
</comment>
<feature type="binding site" evidence="10">
    <location>
        <position position="102"/>
    </location>
    <ligand>
        <name>Mg(2+)</name>
        <dbReference type="ChEBI" id="CHEBI:18420"/>
    </ligand>
</feature>
<feature type="domain" description="Thiamine phosphate synthase/TenI" evidence="13">
    <location>
        <begin position="20"/>
        <end position="201"/>
    </location>
</feature>
<evidence type="ECO:0000256" key="7">
    <source>
        <dbReference type="ARBA" id="ARBA00047334"/>
    </source>
</evidence>
<evidence type="ECO:0000256" key="9">
    <source>
        <dbReference type="ARBA" id="ARBA00047883"/>
    </source>
</evidence>
<evidence type="ECO:0000256" key="5">
    <source>
        <dbReference type="ARBA" id="ARBA00022842"/>
    </source>
</evidence>
<keyword evidence="15" id="KW-1185">Reference proteome</keyword>
<evidence type="ECO:0000313" key="14">
    <source>
        <dbReference type="EMBL" id="SHE87775.1"/>
    </source>
</evidence>
<evidence type="ECO:0000256" key="1">
    <source>
        <dbReference type="ARBA" id="ARBA00003814"/>
    </source>
</evidence>
<evidence type="ECO:0000256" key="11">
    <source>
        <dbReference type="RuleBase" id="RU003826"/>
    </source>
</evidence>
<dbReference type="InterPro" id="IPR022998">
    <property type="entry name" value="ThiamineP_synth_TenI"/>
</dbReference>
<dbReference type="GO" id="GO:0005737">
    <property type="term" value="C:cytoplasm"/>
    <property type="evidence" value="ECO:0007669"/>
    <property type="project" value="TreeGrafter"/>
</dbReference>
<protein>
    <recommendedName>
        <fullName evidence="10">Thiamine-phosphate synthase</fullName>
        <shortName evidence="10">TP synthase</shortName>
        <shortName evidence="10">TPS</shortName>
        <ecNumber evidence="10">2.5.1.3</ecNumber>
    </recommendedName>
    <alternativeName>
        <fullName evidence="10">Thiamine-phosphate pyrophosphorylase</fullName>
        <shortName evidence="10">TMP pyrophosphorylase</shortName>
        <shortName evidence="10">TMP-PPase</shortName>
    </alternativeName>
</protein>
<evidence type="ECO:0000259" key="13">
    <source>
        <dbReference type="Pfam" id="PF02581"/>
    </source>
</evidence>
<dbReference type="GO" id="GO:0009229">
    <property type="term" value="P:thiamine diphosphate biosynthetic process"/>
    <property type="evidence" value="ECO:0007669"/>
    <property type="project" value="UniProtKB-UniRule"/>
</dbReference>
<comment type="function">
    <text evidence="1 10">Condenses 4-methyl-5-(beta-hydroxyethyl)thiazole monophosphate (THZ-P) and 2-methyl-4-amino-5-hydroxymethyl pyrimidine pyrophosphate (HMP-PP) to form thiamine monophosphate (TMP).</text>
</comment>
<evidence type="ECO:0000256" key="12">
    <source>
        <dbReference type="RuleBase" id="RU004253"/>
    </source>
</evidence>
<accession>A0A1M4X2T9</accession>
<dbReference type="PANTHER" id="PTHR20857">
    <property type="entry name" value="THIAMINE-PHOSPHATE PYROPHOSPHORYLASE"/>
    <property type="match status" value="1"/>
</dbReference>
<dbReference type="Gene3D" id="3.20.20.70">
    <property type="entry name" value="Aldolase class I"/>
    <property type="match status" value="1"/>
</dbReference>
<dbReference type="GO" id="GO:0004789">
    <property type="term" value="F:thiamine-phosphate diphosphorylase activity"/>
    <property type="evidence" value="ECO:0007669"/>
    <property type="project" value="UniProtKB-UniRule"/>
</dbReference>
<dbReference type="PANTHER" id="PTHR20857:SF15">
    <property type="entry name" value="THIAMINE-PHOSPHATE SYNTHASE"/>
    <property type="match status" value="1"/>
</dbReference>
<feature type="binding site" evidence="10">
    <location>
        <position position="83"/>
    </location>
    <ligand>
        <name>Mg(2+)</name>
        <dbReference type="ChEBI" id="CHEBI:18420"/>
    </ligand>
</feature>
<feature type="binding site" evidence="10">
    <location>
        <position position="150"/>
    </location>
    <ligand>
        <name>4-amino-2-methyl-5-(diphosphooxymethyl)pyrimidine</name>
        <dbReference type="ChEBI" id="CHEBI:57841"/>
    </ligand>
</feature>
<evidence type="ECO:0000256" key="2">
    <source>
        <dbReference type="ARBA" id="ARBA00005165"/>
    </source>
</evidence>
<feature type="binding site" evidence="10">
    <location>
        <position position="82"/>
    </location>
    <ligand>
        <name>4-amino-2-methyl-5-(diphosphooxymethyl)pyrimidine</name>
        <dbReference type="ChEBI" id="CHEBI:57841"/>
    </ligand>
</feature>
<dbReference type="AlphaFoldDB" id="A0A1M4X2T9"/>
<dbReference type="CDD" id="cd00564">
    <property type="entry name" value="TMP_TenI"/>
    <property type="match status" value="1"/>
</dbReference>
<comment type="similarity">
    <text evidence="10 11">Belongs to the thiamine-phosphate synthase family.</text>
</comment>
<comment type="cofactor">
    <cofactor evidence="10">
        <name>Mg(2+)</name>
        <dbReference type="ChEBI" id="CHEBI:18420"/>
    </cofactor>
    <text evidence="10">Binds 1 Mg(2+) ion per subunit.</text>
</comment>
<organism evidence="14 15">
    <name type="scientific">Desulfacinum infernum DSM 9756</name>
    <dbReference type="NCBI Taxonomy" id="1121391"/>
    <lineage>
        <taxon>Bacteria</taxon>
        <taxon>Pseudomonadati</taxon>
        <taxon>Thermodesulfobacteriota</taxon>
        <taxon>Syntrophobacteria</taxon>
        <taxon>Syntrophobacterales</taxon>
        <taxon>Syntrophobacteraceae</taxon>
        <taxon>Desulfacinum</taxon>
    </lineage>
</organism>
<comment type="catalytic activity">
    <reaction evidence="9 10 11">
        <text>2-[(2R,5Z)-2-carboxy-4-methylthiazol-5(2H)-ylidene]ethyl phosphate + 4-amino-2-methyl-5-(diphosphooxymethyl)pyrimidine + 2 H(+) = thiamine phosphate + CO2 + diphosphate</text>
        <dbReference type="Rhea" id="RHEA:47844"/>
        <dbReference type="ChEBI" id="CHEBI:15378"/>
        <dbReference type="ChEBI" id="CHEBI:16526"/>
        <dbReference type="ChEBI" id="CHEBI:33019"/>
        <dbReference type="ChEBI" id="CHEBI:37575"/>
        <dbReference type="ChEBI" id="CHEBI:57841"/>
        <dbReference type="ChEBI" id="CHEBI:62899"/>
        <dbReference type="EC" id="2.5.1.3"/>
    </reaction>
</comment>
<keyword evidence="3 10" id="KW-0808">Transferase</keyword>
<reference evidence="15" key="1">
    <citation type="submission" date="2016-11" db="EMBL/GenBank/DDBJ databases">
        <authorList>
            <person name="Varghese N."/>
            <person name="Submissions S."/>
        </authorList>
    </citation>
    <scope>NUCLEOTIDE SEQUENCE [LARGE SCALE GENOMIC DNA]</scope>
    <source>
        <strain evidence="15">DSM 9756</strain>
    </source>
</reference>
<dbReference type="STRING" id="1121391.SAMN02745206_00964"/>
<dbReference type="NCBIfam" id="TIGR00693">
    <property type="entry name" value="thiE"/>
    <property type="match status" value="1"/>
</dbReference>
<dbReference type="InterPro" id="IPR034291">
    <property type="entry name" value="TMP_synthase"/>
</dbReference>
<dbReference type="GO" id="GO:0009228">
    <property type="term" value="P:thiamine biosynthetic process"/>
    <property type="evidence" value="ECO:0007669"/>
    <property type="project" value="UniProtKB-KW"/>
</dbReference>
<gene>
    <name evidence="10" type="primary">thiE</name>
    <name evidence="14" type="ORF">SAMN02745206_00964</name>
</gene>
<evidence type="ECO:0000313" key="15">
    <source>
        <dbReference type="Proteomes" id="UP000184076"/>
    </source>
</evidence>
<dbReference type="FunFam" id="3.20.20.70:FF:000096">
    <property type="entry name" value="Thiamine-phosphate synthase"/>
    <property type="match status" value="1"/>
</dbReference>
<feature type="binding site" evidence="10">
    <location>
        <position position="121"/>
    </location>
    <ligand>
        <name>4-amino-2-methyl-5-(diphosphooxymethyl)pyrimidine</name>
        <dbReference type="ChEBI" id="CHEBI:57841"/>
    </ligand>
</feature>
<dbReference type="EMBL" id="FQVB01000008">
    <property type="protein sequence ID" value="SHE87775.1"/>
    <property type="molecule type" value="Genomic_DNA"/>
</dbReference>
<comment type="catalytic activity">
    <reaction evidence="8 10 11">
        <text>2-(2-carboxy-4-methylthiazol-5-yl)ethyl phosphate + 4-amino-2-methyl-5-(diphosphooxymethyl)pyrimidine + 2 H(+) = thiamine phosphate + CO2 + diphosphate</text>
        <dbReference type="Rhea" id="RHEA:47848"/>
        <dbReference type="ChEBI" id="CHEBI:15378"/>
        <dbReference type="ChEBI" id="CHEBI:16526"/>
        <dbReference type="ChEBI" id="CHEBI:33019"/>
        <dbReference type="ChEBI" id="CHEBI:37575"/>
        <dbReference type="ChEBI" id="CHEBI:57841"/>
        <dbReference type="ChEBI" id="CHEBI:62890"/>
        <dbReference type="EC" id="2.5.1.3"/>
    </reaction>
</comment>
<evidence type="ECO:0000256" key="8">
    <source>
        <dbReference type="ARBA" id="ARBA00047851"/>
    </source>
</evidence>
<dbReference type="HAMAP" id="MF_00097">
    <property type="entry name" value="TMP_synthase"/>
    <property type="match status" value="1"/>
</dbReference>
<comment type="pathway">
    <text evidence="2 10 12">Cofactor biosynthesis; thiamine diphosphate biosynthesis; thiamine phosphate from 4-amino-2-methyl-5-diphosphomethylpyrimidine and 4-methyl-5-(2-phosphoethyl)-thiazole: step 1/1.</text>
</comment>
<dbReference type="EC" id="2.5.1.3" evidence="10"/>
<evidence type="ECO:0000256" key="10">
    <source>
        <dbReference type="HAMAP-Rule" id="MF_00097"/>
    </source>
</evidence>
<keyword evidence="5 10" id="KW-0460">Magnesium</keyword>
<dbReference type="SUPFAM" id="SSF51391">
    <property type="entry name" value="Thiamin phosphate synthase"/>
    <property type="match status" value="1"/>
</dbReference>
<dbReference type="InterPro" id="IPR013785">
    <property type="entry name" value="Aldolase_TIM"/>
</dbReference>
<evidence type="ECO:0000256" key="3">
    <source>
        <dbReference type="ARBA" id="ARBA00022679"/>
    </source>
</evidence>
<feature type="binding site" evidence="10">
    <location>
        <position position="178"/>
    </location>
    <ligand>
        <name>2-[(2R,5Z)-2-carboxy-4-methylthiazol-5(2H)-ylidene]ethyl phosphate</name>
        <dbReference type="ChEBI" id="CHEBI:62899"/>
    </ligand>
</feature>
<proteinExistence type="inferred from homology"/>
<feature type="binding site" evidence="10">
    <location>
        <begin position="198"/>
        <end position="199"/>
    </location>
    <ligand>
        <name>2-[(2R,5Z)-2-carboxy-4-methylthiazol-5(2H)-ylidene]ethyl phosphate</name>
        <dbReference type="ChEBI" id="CHEBI:62899"/>
    </ligand>
</feature>
<evidence type="ECO:0000256" key="6">
    <source>
        <dbReference type="ARBA" id="ARBA00022977"/>
    </source>
</evidence>
<feature type="binding site" evidence="10">
    <location>
        <begin position="147"/>
        <end position="149"/>
    </location>
    <ligand>
        <name>2-[(2R,5Z)-2-carboxy-4-methylthiazol-5(2H)-ylidene]ethyl phosphate</name>
        <dbReference type="ChEBI" id="CHEBI:62899"/>
    </ligand>
</feature>
<dbReference type="InterPro" id="IPR036206">
    <property type="entry name" value="ThiamineP_synth_sf"/>
</dbReference>
<name>A0A1M4X2T9_9BACT</name>
<keyword evidence="4 10" id="KW-0479">Metal-binding</keyword>